<evidence type="ECO:0000256" key="6">
    <source>
        <dbReference type="ARBA" id="ARBA00022780"/>
    </source>
</evidence>
<keyword evidence="2" id="KW-0813">Transport</keyword>
<keyword evidence="9 13" id="KW-1133">Transmembrane helix</keyword>
<evidence type="ECO:0000256" key="1">
    <source>
        <dbReference type="ARBA" id="ARBA00004141"/>
    </source>
</evidence>
<dbReference type="EMBL" id="QZWG01000004">
    <property type="protein sequence ID" value="RZC16435.1"/>
    <property type="molecule type" value="Genomic_DNA"/>
</dbReference>
<name>A0A445KZX6_GLYSO</name>
<dbReference type="Proteomes" id="UP000289340">
    <property type="component" value="Chromosome 4"/>
</dbReference>
<dbReference type="GO" id="GO:0016020">
    <property type="term" value="C:membrane"/>
    <property type="evidence" value="ECO:0007669"/>
    <property type="project" value="UniProtKB-SubCell"/>
</dbReference>
<comment type="similarity">
    <text evidence="12">Belongs to the CemA family.</text>
</comment>
<keyword evidence="3" id="KW-0050">Antiport</keyword>
<keyword evidence="7" id="KW-0375">Hydrogen ion transport</keyword>
<dbReference type="GO" id="GO:0015297">
    <property type="term" value="F:antiporter activity"/>
    <property type="evidence" value="ECO:0007669"/>
    <property type="project" value="UniProtKB-KW"/>
</dbReference>
<evidence type="ECO:0000256" key="4">
    <source>
        <dbReference type="ARBA" id="ARBA00022538"/>
    </source>
</evidence>
<comment type="subcellular location">
    <subcellularLocation>
        <location evidence="1">Membrane</location>
        <topology evidence="1">Multi-pass membrane protein</topology>
    </subcellularLocation>
</comment>
<evidence type="ECO:0000256" key="11">
    <source>
        <dbReference type="ARBA" id="ARBA00023136"/>
    </source>
</evidence>
<dbReference type="GO" id="GO:1902600">
    <property type="term" value="P:proton transmembrane transport"/>
    <property type="evidence" value="ECO:0007669"/>
    <property type="project" value="UniProtKB-KW"/>
</dbReference>
<feature type="transmembrane region" description="Helical" evidence="13">
    <location>
        <begin position="63"/>
        <end position="82"/>
    </location>
</feature>
<evidence type="ECO:0000256" key="8">
    <source>
        <dbReference type="ARBA" id="ARBA00022958"/>
    </source>
</evidence>
<keyword evidence="6" id="KW-0934">Plastid</keyword>
<evidence type="ECO:0000256" key="12">
    <source>
        <dbReference type="ARBA" id="ARBA00043980"/>
    </source>
</evidence>
<comment type="caution">
    <text evidence="14">The sequence shown here is derived from an EMBL/GenBank/DDBJ whole genome shotgun (WGS) entry which is preliminary data.</text>
</comment>
<keyword evidence="5 13" id="KW-0812">Transmembrane</keyword>
<accession>A0A445KZX6</accession>
<evidence type="ECO:0000256" key="3">
    <source>
        <dbReference type="ARBA" id="ARBA00022449"/>
    </source>
</evidence>
<dbReference type="AlphaFoldDB" id="A0A445KZX6"/>
<keyword evidence="10" id="KW-0406">Ion transport</keyword>
<evidence type="ECO:0000256" key="9">
    <source>
        <dbReference type="ARBA" id="ARBA00022989"/>
    </source>
</evidence>
<protein>
    <submittedName>
        <fullName evidence="14">Chloroplast envelope membrane protein</fullName>
    </submittedName>
</protein>
<keyword evidence="15" id="KW-1185">Reference proteome</keyword>
<evidence type="ECO:0000256" key="10">
    <source>
        <dbReference type="ARBA" id="ARBA00023065"/>
    </source>
</evidence>
<evidence type="ECO:0000256" key="7">
    <source>
        <dbReference type="ARBA" id="ARBA00022781"/>
    </source>
</evidence>
<evidence type="ECO:0000256" key="5">
    <source>
        <dbReference type="ARBA" id="ARBA00022692"/>
    </source>
</evidence>
<keyword evidence="8" id="KW-0630">Potassium</keyword>
<dbReference type="Pfam" id="PF03040">
    <property type="entry name" value="CemA"/>
    <property type="match status" value="1"/>
</dbReference>
<evidence type="ECO:0000313" key="15">
    <source>
        <dbReference type="Proteomes" id="UP000289340"/>
    </source>
</evidence>
<gene>
    <name evidence="14" type="ORF">D0Y65_009626</name>
</gene>
<organism evidence="14 15">
    <name type="scientific">Glycine soja</name>
    <name type="common">Wild soybean</name>
    <dbReference type="NCBI Taxonomy" id="3848"/>
    <lineage>
        <taxon>Eukaryota</taxon>
        <taxon>Viridiplantae</taxon>
        <taxon>Streptophyta</taxon>
        <taxon>Embryophyta</taxon>
        <taxon>Tracheophyta</taxon>
        <taxon>Spermatophyta</taxon>
        <taxon>Magnoliopsida</taxon>
        <taxon>eudicotyledons</taxon>
        <taxon>Gunneridae</taxon>
        <taxon>Pentapetalae</taxon>
        <taxon>rosids</taxon>
        <taxon>fabids</taxon>
        <taxon>Fabales</taxon>
        <taxon>Fabaceae</taxon>
        <taxon>Papilionoideae</taxon>
        <taxon>50 kb inversion clade</taxon>
        <taxon>NPAAA clade</taxon>
        <taxon>indigoferoid/millettioid clade</taxon>
        <taxon>Phaseoleae</taxon>
        <taxon>Glycine</taxon>
        <taxon>Glycine subgen. Soja</taxon>
    </lineage>
</organism>
<dbReference type="InterPro" id="IPR004282">
    <property type="entry name" value="CemA"/>
</dbReference>
<sequence>MEEYRELLRKEYSKKFIEFEELFFLEDMLKECSETHLQNLRTEIYKETIQLIKTGNKDRMNTILHFSTNIICFFILTGYSILGNQELVLINSLISDVKPIIIITARLPL</sequence>
<keyword evidence="6" id="KW-1001">Plastid inner membrane</keyword>
<evidence type="ECO:0000313" key="14">
    <source>
        <dbReference type="EMBL" id="RZC16435.1"/>
    </source>
</evidence>
<reference evidence="14 15" key="1">
    <citation type="submission" date="2018-09" db="EMBL/GenBank/DDBJ databases">
        <title>A high-quality reference genome of wild soybean provides a powerful tool to mine soybean genomes.</title>
        <authorList>
            <person name="Xie M."/>
            <person name="Chung C.Y.L."/>
            <person name="Li M.-W."/>
            <person name="Wong F.-L."/>
            <person name="Chan T.-F."/>
            <person name="Lam H.-M."/>
        </authorList>
    </citation>
    <scope>NUCLEOTIDE SEQUENCE [LARGE SCALE GENOMIC DNA]</scope>
    <source>
        <strain evidence="15">cv. W05</strain>
        <tissue evidence="14">Hypocotyl of etiolated seedlings</tissue>
    </source>
</reference>
<dbReference type="PANTHER" id="PTHR33650:SF2">
    <property type="entry name" value="CHLOROPLAST ENVELOPE MEMBRANE PROTEIN"/>
    <property type="match status" value="1"/>
</dbReference>
<dbReference type="PANTHER" id="PTHR33650">
    <property type="entry name" value="CHLOROPLAST ENVELOPE MEMBRANE PROTEIN-RELATED"/>
    <property type="match status" value="1"/>
</dbReference>
<evidence type="ECO:0000256" key="2">
    <source>
        <dbReference type="ARBA" id="ARBA00022448"/>
    </source>
</evidence>
<keyword evidence="11 13" id="KW-0472">Membrane</keyword>
<keyword evidence="4" id="KW-0633">Potassium transport</keyword>
<dbReference type="GO" id="GO:0006813">
    <property type="term" value="P:potassium ion transport"/>
    <property type="evidence" value="ECO:0007669"/>
    <property type="project" value="UniProtKB-KW"/>
</dbReference>
<proteinExistence type="inferred from homology"/>
<evidence type="ECO:0000256" key="13">
    <source>
        <dbReference type="SAM" id="Phobius"/>
    </source>
</evidence>